<feature type="compositionally biased region" description="Low complexity" evidence="1">
    <location>
        <begin position="69"/>
        <end position="82"/>
    </location>
</feature>
<dbReference type="AlphaFoldDB" id="A0A565CSR2"/>
<dbReference type="EMBL" id="CABITT030000008">
    <property type="protein sequence ID" value="VVB16456.1"/>
    <property type="molecule type" value="Genomic_DNA"/>
</dbReference>
<dbReference type="Proteomes" id="UP000489600">
    <property type="component" value="Unassembled WGS sequence"/>
</dbReference>
<evidence type="ECO:0000313" key="2">
    <source>
        <dbReference type="EMBL" id="VVB16456.1"/>
    </source>
</evidence>
<name>A0A565CSR2_9BRAS</name>
<gene>
    <name evidence="2" type="ORF">ANE_LOCUS26900</name>
</gene>
<evidence type="ECO:0000313" key="3">
    <source>
        <dbReference type="Proteomes" id="UP000489600"/>
    </source>
</evidence>
<sequence>MKKYMGDHHNVTEPSVTLVFRELMKGQKAETYLRISSQRALVRKQMEEERLAREALLQRRASVHAVGISAPSQSDGASSSSSRGRRKK</sequence>
<organism evidence="2 3">
    <name type="scientific">Arabis nemorensis</name>
    <dbReference type="NCBI Taxonomy" id="586526"/>
    <lineage>
        <taxon>Eukaryota</taxon>
        <taxon>Viridiplantae</taxon>
        <taxon>Streptophyta</taxon>
        <taxon>Embryophyta</taxon>
        <taxon>Tracheophyta</taxon>
        <taxon>Spermatophyta</taxon>
        <taxon>Magnoliopsida</taxon>
        <taxon>eudicotyledons</taxon>
        <taxon>Gunneridae</taxon>
        <taxon>Pentapetalae</taxon>
        <taxon>rosids</taxon>
        <taxon>malvids</taxon>
        <taxon>Brassicales</taxon>
        <taxon>Brassicaceae</taxon>
        <taxon>Arabideae</taxon>
        <taxon>Arabis</taxon>
    </lineage>
</organism>
<keyword evidence="3" id="KW-1185">Reference proteome</keyword>
<comment type="caution">
    <text evidence="2">The sequence shown here is derived from an EMBL/GenBank/DDBJ whole genome shotgun (WGS) entry which is preliminary data.</text>
</comment>
<feature type="region of interest" description="Disordered" evidence="1">
    <location>
        <begin position="64"/>
        <end position="88"/>
    </location>
</feature>
<accession>A0A565CSR2</accession>
<reference evidence="2" key="1">
    <citation type="submission" date="2019-07" db="EMBL/GenBank/DDBJ databases">
        <authorList>
            <person name="Dittberner H."/>
        </authorList>
    </citation>
    <scope>NUCLEOTIDE SEQUENCE [LARGE SCALE GENOMIC DNA]</scope>
</reference>
<evidence type="ECO:0000256" key="1">
    <source>
        <dbReference type="SAM" id="MobiDB-lite"/>
    </source>
</evidence>
<protein>
    <submittedName>
        <fullName evidence="2">Uncharacterized protein</fullName>
    </submittedName>
</protein>
<proteinExistence type="predicted"/>